<keyword evidence="2" id="KW-1185">Reference proteome</keyword>
<comment type="caution">
    <text evidence="1">The sequence shown here is derived from an EMBL/GenBank/DDBJ whole genome shotgun (WGS) entry which is preliminary data.</text>
</comment>
<name>A0ABV6AYF3_9DEIO</name>
<evidence type="ECO:0000313" key="1">
    <source>
        <dbReference type="EMBL" id="MFB9991251.1"/>
    </source>
</evidence>
<reference evidence="1 2" key="1">
    <citation type="submission" date="2024-09" db="EMBL/GenBank/DDBJ databases">
        <authorList>
            <person name="Sun Q."/>
            <person name="Mori K."/>
        </authorList>
    </citation>
    <scope>NUCLEOTIDE SEQUENCE [LARGE SCALE GENOMIC DNA]</scope>
    <source>
        <strain evidence="1 2">JCM 13503</strain>
    </source>
</reference>
<dbReference type="RefSeq" id="WP_380005992.1">
    <property type="nucleotide sequence ID" value="NZ_JBHLYR010000013.1"/>
</dbReference>
<evidence type="ECO:0000313" key="2">
    <source>
        <dbReference type="Proteomes" id="UP001589733"/>
    </source>
</evidence>
<organism evidence="1 2">
    <name type="scientific">Deinococcus oregonensis</name>
    <dbReference type="NCBI Taxonomy" id="1805970"/>
    <lineage>
        <taxon>Bacteria</taxon>
        <taxon>Thermotogati</taxon>
        <taxon>Deinococcota</taxon>
        <taxon>Deinococci</taxon>
        <taxon>Deinococcales</taxon>
        <taxon>Deinococcaceae</taxon>
        <taxon>Deinococcus</taxon>
    </lineage>
</organism>
<protein>
    <submittedName>
        <fullName evidence="1">Uncharacterized protein</fullName>
    </submittedName>
</protein>
<dbReference type="EMBL" id="JBHLYR010000013">
    <property type="protein sequence ID" value="MFB9991251.1"/>
    <property type="molecule type" value="Genomic_DNA"/>
</dbReference>
<sequence>MKRAIVFIGHGSFPKRVYLNPNAMVRDIEKQFPGATVSLENDRGGDHSVLVEGVESHEFGMKWRGSHRFAFQVVPISDPENWEREG</sequence>
<dbReference type="Proteomes" id="UP001589733">
    <property type="component" value="Unassembled WGS sequence"/>
</dbReference>
<accession>A0ABV6AYF3</accession>
<proteinExistence type="predicted"/>
<gene>
    <name evidence="1" type="ORF">ACFFLM_04560</name>
</gene>